<dbReference type="InterPro" id="IPR042113">
    <property type="entry name" value="P_AcTrfase_dom1"/>
</dbReference>
<comment type="catalytic activity">
    <reaction evidence="1">
        <text>acetyl-CoA + phosphate = acetyl phosphate + CoA</text>
        <dbReference type="Rhea" id="RHEA:19521"/>
        <dbReference type="ChEBI" id="CHEBI:22191"/>
        <dbReference type="ChEBI" id="CHEBI:43474"/>
        <dbReference type="ChEBI" id="CHEBI:57287"/>
        <dbReference type="ChEBI" id="CHEBI:57288"/>
        <dbReference type="EC" id="2.3.1.8"/>
    </reaction>
</comment>
<dbReference type="Proteomes" id="UP000315669">
    <property type="component" value="Unassembled WGS sequence"/>
</dbReference>
<dbReference type="PIRSF" id="PIRSF000428">
    <property type="entry name" value="P_Ac_trans"/>
    <property type="match status" value="1"/>
</dbReference>
<proteinExistence type="inferred from homology"/>
<dbReference type="Pfam" id="PF01515">
    <property type="entry name" value="PTA_PTB"/>
    <property type="match status" value="1"/>
</dbReference>
<comment type="pathway">
    <text evidence="2">Metabolic intermediate biosynthesis; acetyl-CoA biosynthesis; acetyl-CoA from acetate: step 2/2.</text>
</comment>
<sequence>MAELINNLKEKAKEKPKRIVLPEGEEERIIKAAGIISQKKIAIPLLLGNIEKIKEKAHYLKIDLRNIEIIDPFNFPKTSEYISFYCQMRKDHSISKKIARMVLAKNLNLGALMVRLGEGDGLVAGACNLTSSIIKSATLMLGLREGISLPSSFFIMAIPDSSVGEEELLIFADAAVNPEPDSSQLADIAISTAMSAKALLGWQPRVALLSFSTKRSASHPLVDKVIEASRIAQEKAPHLLIEGELQADAALIPQIAERKIKESKVAGRANILIFPDLNAANISYKLVQYLAKARAYGPILQGFARPINDLSRGATVEDIVSVIIITAVQAQE</sequence>
<keyword evidence="7 10" id="KW-0012">Acyltransferase</keyword>
<dbReference type="Gene3D" id="3.40.50.10750">
    <property type="entry name" value="Isocitrate/Isopropylmalate dehydrogenase-like"/>
    <property type="match status" value="1"/>
</dbReference>
<dbReference type="Gene3D" id="3.40.50.10950">
    <property type="match status" value="1"/>
</dbReference>
<dbReference type="GO" id="GO:0008959">
    <property type="term" value="F:phosphate acetyltransferase activity"/>
    <property type="evidence" value="ECO:0007669"/>
    <property type="project" value="UniProtKB-EC"/>
</dbReference>
<dbReference type="InterPro" id="IPR002505">
    <property type="entry name" value="PTA_PTB"/>
</dbReference>
<accession>A0A523Y3C8</accession>
<dbReference type="InterPro" id="IPR012147">
    <property type="entry name" value="P_Ac_Bu_trans"/>
</dbReference>
<keyword evidence="6 10" id="KW-0808">Transferase</keyword>
<dbReference type="SUPFAM" id="SSF53659">
    <property type="entry name" value="Isocitrate/Isopropylmalate dehydrogenase-like"/>
    <property type="match status" value="1"/>
</dbReference>
<evidence type="ECO:0000256" key="1">
    <source>
        <dbReference type="ARBA" id="ARBA00000705"/>
    </source>
</evidence>
<dbReference type="NCBIfam" id="TIGR00651">
    <property type="entry name" value="pta"/>
    <property type="match status" value="1"/>
</dbReference>
<dbReference type="InterPro" id="IPR050500">
    <property type="entry name" value="Phos_Acetyltrans/Butyryltrans"/>
</dbReference>
<feature type="non-terminal residue" evidence="10">
    <location>
        <position position="332"/>
    </location>
</feature>
<protein>
    <recommendedName>
        <fullName evidence="5">Phosphate acetyltransferase</fullName>
        <ecNumber evidence="4">2.3.1.8</ecNumber>
    </recommendedName>
    <alternativeName>
        <fullName evidence="8">Phosphotransacetylase</fullName>
    </alternativeName>
</protein>
<dbReference type="AlphaFoldDB" id="A0A523Y3C8"/>
<dbReference type="PANTHER" id="PTHR43356:SF3">
    <property type="entry name" value="PHOSPHATE ACETYLTRANSFERASE"/>
    <property type="match status" value="1"/>
</dbReference>
<name>A0A523Y3C8_UNCAE</name>
<evidence type="ECO:0000313" key="10">
    <source>
        <dbReference type="EMBL" id="TET86038.1"/>
    </source>
</evidence>
<evidence type="ECO:0000256" key="2">
    <source>
        <dbReference type="ARBA" id="ARBA00004989"/>
    </source>
</evidence>
<dbReference type="PANTHER" id="PTHR43356">
    <property type="entry name" value="PHOSPHATE ACETYLTRANSFERASE"/>
    <property type="match status" value="1"/>
</dbReference>
<dbReference type="EMBL" id="SOII01000069">
    <property type="protein sequence ID" value="TET86038.1"/>
    <property type="molecule type" value="Genomic_DNA"/>
</dbReference>
<evidence type="ECO:0000256" key="8">
    <source>
        <dbReference type="ARBA" id="ARBA00031108"/>
    </source>
</evidence>
<comment type="caution">
    <text evidence="10">The sequence shown here is derived from an EMBL/GenBank/DDBJ whole genome shotgun (WGS) entry which is preliminary data.</text>
</comment>
<evidence type="ECO:0000256" key="5">
    <source>
        <dbReference type="ARBA" id="ARBA00021528"/>
    </source>
</evidence>
<evidence type="ECO:0000256" key="6">
    <source>
        <dbReference type="ARBA" id="ARBA00022679"/>
    </source>
</evidence>
<dbReference type="NCBIfam" id="NF007233">
    <property type="entry name" value="PRK09653.1"/>
    <property type="match status" value="1"/>
</dbReference>
<reference evidence="10 11" key="1">
    <citation type="submission" date="2019-03" db="EMBL/GenBank/DDBJ databases">
        <title>Metabolic potential of uncultured bacteria and archaea associated with petroleum seepage in deep-sea sediments.</title>
        <authorList>
            <person name="Dong X."/>
            <person name="Hubert C."/>
        </authorList>
    </citation>
    <scope>NUCLEOTIDE SEQUENCE [LARGE SCALE GENOMIC DNA]</scope>
    <source>
        <strain evidence="10">E29_bin25</strain>
    </source>
</reference>
<organism evidence="10 11">
    <name type="scientific">Aerophobetes bacterium</name>
    <dbReference type="NCBI Taxonomy" id="2030807"/>
    <lineage>
        <taxon>Bacteria</taxon>
        <taxon>Candidatus Aerophobota</taxon>
    </lineage>
</organism>
<dbReference type="InterPro" id="IPR042112">
    <property type="entry name" value="P_AcTrfase_dom2"/>
</dbReference>
<dbReference type="EC" id="2.3.1.8" evidence="4"/>
<gene>
    <name evidence="10" type="primary">pta</name>
    <name evidence="10" type="ORF">E3J32_01005</name>
</gene>
<evidence type="ECO:0000256" key="7">
    <source>
        <dbReference type="ARBA" id="ARBA00023315"/>
    </source>
</evidence>
<evidence type="ECO:0000313" key="11">
    <source>
        <dbReference type="Proteomes" id="UP000315669"/>
    </source>
</evidence>
<feature type="domain" description="Phosphate acetyl/butaryl transferase" evidence="9">
    <location>
        <begin position="4"/>
        <end position="327"/>
    </location>
</feature>
<evidence type="ECO:0000256" key="4">
    <source>
        <dbReference type="ARBA" id="ARBA00012707"/>
    </source>
</evidence>
<evidence type="ECO:0000259" key="9">
    <source>
        <dbReference type="Pfam" id="PF01515"/>
    </source>
</evidence>
<evidence type="ECO:0000256" key="3">
    <source>
        <dbReference type="ARBA" id="ARBA00005656"/>
    </source>
</evidence>
<comment type="similarity">
    <text evidence="3">Belongs to the phosphate acetyltransferase and butyryltransferase family.</text>
</comment>
<dbReference type="InterPro" id="IPR004614">
    <property type="entry name" value="P_AcTrfase"/>
</dbReference>